<evidence type="ECO:0000256" key="1">
    <source>
        <dbReference type="ARBA" id="ARBA00022723"/>
    </source>
</evidence>
<dbReference type="InterPro" id="IPR036724">
    <property type="entry name" value="Cobalamin-bd_sf"/>
</dbReference>
<proteinExistence type="predicted"/>
<feature type="domain" description="B12-binding N-terminal" evidence="4">
    <location>
        <begin position="1"/>
        <end position="87"/>
    </location>
</feature>
<dbReference type="InterPro" id="IPR036594">
    <property type="entry name" value="Meth_synthase_dom"/>
</dbReference>
<organism evidence="5 6">
    <name type="scientific">Robinsoniella peoriensis</name>
    <dbReference type="NCBI Taxonomy" id="180332"/>
    <lineage>
        <taxon>Bacteria</taxon>
        <taxon>Bacillati</taxon>
        <taxon>Bacillota</taxon>
        <taxon>Clostridia</taxon>
        <taxon>Lachnospirales</taxon>
        <taxon>Lachnospiraceae</taxon>
        <taxon>Robinsoniella</taxon>
    </lineage>
</organism>
<dbReference type="STRING" id="180332.GCA_000797495_03035"/>
<keyword evidence="2" id="KW-0170">Cobalt</keyword>
<dbReference type="Gene3D" id="1.10.1240.10">
    <property type="entry name" value="Methionine synthase domain"/>
    <property type="match status" value="1"/>
</dbReference>
<dbReference type="SUPFAM" id="SSF52242">
    <property type="entry name" value="Cobalamin (vitamin B12)-binding domain"/>
    <property type="match status" value="1"/>
</dbReference>
<evidence type="ECO:0000313" key="5">
    <source>
        <dbReference type="EMBL" id="TLD00160.1"/>
    </source>
</evidence>
<dbReference type="PANTHER" id="PTHR45833:SF1">
    <property type="entry name" value="METHIONINE SYNTHASE"/>
    <property type="match status" value="1"/>
</dbReference>
<dbReference type="Pfam" id="PF02607">
    <property type="entry name" value="B12-binding_2"/>
    <property type="match status" value="1"/>
</dbReference>
<evidence type="ECO:0000313" key="6">
    <source>
        <dbReference type="Proteomes" id="UP000306509"/>
    </source>
</evidence>
<dbReference type="GO" id="GO:0050667">
    <property type="term" value="P:homocysteine metabolic process"/>
    <property type="evidence" value="ECO:0007669"/>
    <property type="project" value="TreeGrafter"/>
</dbReference>
<dbReference type="GO" id="GO:0046872">
    <property type="term" value="F:metal ion binding"/>
    <property type="evidence" value="ECO:0007669"/>
    <property type="project" value="UniProtKB-KW"/>
</dbReference>
<accession>A0A4U8Q5N2</accession>
<name>A0A4U8Q5N2_9FIRM</name>
<evidence type="ECO:0000259" key="3">
    <source>
        <dbReference type="PROSITE" id="PS51332"/>
    </source>
</evidence>
<feature type="domain" description="B12-binding" evidence="3">
    <location>
        <begin position="91"/>
        <end position="218"/>
    </location>
</feature>
<dbReference type="PROSITE" id="PS51337">
    <property type="entry name" value="B12_BINDING_NTER"/>
    <property type="match status" value="1"/>
</dbReference>
<dbReference type="GO" id="GO:0046653">
    <property type="term" value="P:tetrahydrofolate metabolic process"/>
    <property type="evidence" value="ECO:0007669"/>
    <property type="project" value="TreeGrafter"/>
</dbReference>
<dbReference type="AlphaFoldDB" id="A0A4U8Q5N2"/>
<sequence length="218" mass="23794">MTLNEQFVKAIEDLDEDKALELTDQLMQNGVNWMVILDLLQTGVKLVGNRYEEGEYFIADLIMSGIIFRSVIEHYGVIVPGILDISLSSDTPCMVMGTVEGDVHDIGKDIFISLLAAQGIRVIDLGTDTSPKVFADSIRTYAPKVVGMSGIMNFAVSSMKRTIDLICQEGLRDQIKIIVGGCCITAEMAENIGADAYSGDLLDGSALCKKWIFETEAD</sequence>
<dbReference type="GO" id="GO:0005829">
    <property type="term" value="C:cytosol"/>
    <property type="evidence" value="ECO:0007669"/>
    <property type="project" value="TreeGrafter"/>
</dbReference>
<evidence type="ECO:0000259" key="4">
    <source>
        <dbReference type="PROSITE" id="PS51337"/>
    </source>
</evidence>
<dbReference type="PROSITE" id="PS51332">
    <property type="entry name" value="B12_BINDING"/>
    <property type="match status" value="1"/>
</dbReference>
<dbReference type="Gene3D" id="3.40.50.280">
    <property type="entry name" value="Cobalamin-binding domain"/>
    <property type="match status" value="1"/>
</dbReference>
<keyword evidence="5" id="KW-0489">Methyltransferase</keyword>
<dbReference type="PANTHER" id="PTHR45833">
    <property type="entry name" value="METHIONINE SYNTHASE"/>
    <property type="match status" value="1"/>
</dbReference>
<gene>
    <name evidence="5" type="primary">metH_5</name>
    <name evidence="5" type="ORF">DSM106044_02999</name>
</gene>
<dbReference type="GO" id="GO:0031419">
    <property type="term" value="F:cobalamin binding"/>
    <property type="evidence" value="ECO:0007669"/>
    <property type="project" value="InterPro"/>
</dbReference>
<protein>
    <submittedName>
        <fullName evidence="5">Methionine synthase</fullName>
        <ecNumber evidence="5">2.1.1.13</ecNumber>
    </submittedName>
</protein>
<dbReference type="EMBL" id="QGQD01000058">
    <property type="protein sequence ID" value="TLD00160.1"/>
    <property type="molecule type" value="Genomic_DNA"/>
</dbReference>
<dbReference type="SUPFAM" id="SSF47644">
    <property type="entry name" value="Methionine synthase domain"/>
    <property type="match status" value="1"/>
</dbReference>
<dbReference type="Proteomes" id="UP000306509">
    <property type="component" value="Unassembled WGS sequence"/>
</dbReference>
<dbReference type="Pfam" id="PF02310">
    <property type="entry name" value="B12-binding"/>
    <property type="match status" value="1"/>
</dbReference>
<dbReference type="InterPro" id="IPR050554">
    <property type="entry name" value="Met_Synthase/Corrinoid"/>
</dbReference>
<dbReference type="InterPro" id="IPR003759">
    <property type="entry name" value="Cbl-bd_cap"/>
</dbReference>
<reference evidence="5 6" key="1">
    <citation type="journal article" date="2019" name="Anaerobe">
        <title>Detection of Robinsoniella peoriensis in multiple bone samples of a trauma patient.</title>
        <authorList>
            <person name="Schrottner P."/>
            <person name="Hartwich K."/>
            <person name="Bunk B."/>
            <person name="Schober I."/>
            <person name="Helbig S."/>
            <person name="Rudolph W.W."/>
            <person name="Gunzer F."/>
        </authorList>
    </citation>
    <scope>NUCLEOTIDE SEQUENCE [LARGE SCALE GENOMIC DNA]</scope>
    <source>
        <strain evidence="5 6">DSM 106044</strain>
    </source>
</reference>
<dbReference type="InterPro" id="IPR006158">
    <property type="entry name" value="Cobalamin-bd"/>
</dbReference>
<dbReference type="GO" id="GO:0032259">
    <property type="term" value="P:methylation"/>
    <property type="evidence" value="ECO:0007669"/>
    <property type="project" value="UniProtKB-KW"/>
</dbReference>
<keyword evidence="6" id="KW-1185">Reference proteome</keyword>
<dbReference type="GO" id="GO:0008705">
    <property type="term" value="F:methionine synthase activity"/>
    <property type="evidence" value="ECO:0007669"/>
    <property type="project" value="UniProtKB-EC"/>
</dbReference>
<keyword evidence="5" id="KW-0808">Transferase</keyword>
<keyword evidence="1" id="KW-0479">Metal-binding</keyword>
<dbReference type="EC" id="2.1.1.13" evidence="5"/>
<evidence type="ECO:0000256" key="2">
    <source>
        <dbReference type="ARBA" id="ARBA00023285"/>
    </source>
</evidence>
<dbReference type="SMART" id="SM01018">
    <property type="entry name" value="B12-binding_2"/>
    <property type="match status" value="1"/>
</dbReference>
<comment type="caution">
    <text evidence="5">The sequence shown here is derived from an EMBL/GenBank/DDBJ whole genome shotgun (WGS) entry which is preliminary data.</text>
</comment>
<dbReference type="RefSeq" id="WP_160295872.1">
    <property type="nucleotide sequence ID" value="NZ_CABMJZ010000089.1"/>
</dbReference>